<evidence type="ECO:0000256" key="11">
    <source>
        <dbReference type="PROSITE-ProRule" id="PRU00042"/>
    </source>
</evidence>
<dbReference type="InterPro" id="IPR050527">
    <property type="entry name" value="Snail/Krueppel_Znf"/>
</dbReference>
<dbReference type="InterPro" id="IPR036236">
    <property type="entry name" value="Znf_C2H2_sf"/>
</dbReference>
<evidence type="ECO:0000313" key="15">
    <source>
        <dbReference type="Proteomes" id="UP000265020"/>
    </source>
</evidence>
<keyword evidence="7" id="KW-0805">Transcription regulation</keyword>
<dbReference type="GO" id="GO:0008270">
    <property type="term" value="F:zinc ion binding"/>
    <property type="evidence" value="ECO:0007669"/>
    <property type="project" value="UniProtKB-KW"/>
</dbReference>
<evidence type="ECO:0000256" key="7">
    <source>
        <dbReference type="ARBA" id="ARBA00023015"/>
    </source>
</evidence>
<dbReference type="FunFam" id="3.30.160.60:FF:001370">
    <property type="entry name" value="Zinc finger protein"/>
    <property type="match status" value="1"/>
</dbReference>
<evidence type="ECO:0000256" key="1">
    <source>
        <dbReference type="ARBA" id="ARBA00004123"/>
    </source>
</evidence>
<evidence type="ECO:0000259" key="13">
    <source>
        <dbReference type="PROSITE" id="PS50157"/>
    </source>
</evidence>
<organism evidence="14 15">
    <name type="scientific">Cyprinodon variegatus</name>
    <name type="common">Sheepshead minnow</name>
    <dbReference type="NCBI Taxonomy" id="28743"/>
    <lineage>
        <taxon>Eukaryota</taxon>
        <taxon>Metazoa</taxon>
        <taxon>Chordata</taxon>
        <taxon>Craniata</taxon>
        <taxon>Vertebrata</taxon>
        <taxon>Euteleostomi</taxon>
        <taxon>Actinopterygii</taxon>
        <taxon>Neopterygii</taxon>
        <taxon>Teleostei</taxon>
        <taxon>Neoteleostei</taxon>
        <taxon>Acanthomorphata</taxon>
        <taxon>Ovalentaria</taxon>
        <taxon>Atherinomorphae</taxon>
        <taxon>Cyprinodontiformes</taxon>
        <taxon>Cyprinodontidae</taxon>
        <taxon>Cyprinodon</taxon>
    </lineage>
</organism>
<dbReference type="FunFam" id="3.30.160.60:FF:002075">
    <property type="entry name" value="zinc finger protein 646"/>
    <property type="match status" value="1"/>
</dbReference>
<keyword evidence="9" id="KW-0804">Transcription</keyword>
<dbReference type="PROSITE" id="PS00028">
    <property type="entry name" value="ZINC_FINGER_C2H2_1"/>
    <property type="match status" value="8"/>
</dbReference>
<evidence type="ECO:0000256" key="6">
    <source>
        <dbReference type="ARBA" id="ARBA00022833"/>
    </source>
</evidence>
<reference evidence="14" key="1">
    <citation type="submission" date="2025-08" db="UniProtKB">
        <authorList>
            <consortium name="Ensembl"/>
        </authorList>
    </citation>
    <scope>IDENTIFICATION</scope>
</reference>
<dbReference type="Ensembl" id="ENSCVAT00000026517.1">
    <property type="protein sequence ID" value="ENSCVAP00000031555.1"/>
    <property type="gene ID" value="ENSCVAG00000020909.1"/>
</dbReference>
<dbReference type="GO" id="GO:0000978">
    <property type="term" value="F:RNA polymerase II cis-regulatory region sequence-specific DNA binding"/>
    <property type="evidence" value="ECO:0007669"/>
    <property type="project" value="TreeGrafter"/>
</dbReference>
<keyword evidence="6" id="KW-0862">Zinc</keyword>
<dbReference type="InterPro" id="IPR013087">
    <property type="entry name" value="Znf_C2H2_type"/>
</dbReference>
<dbReference type="AlphaFoldDB" id="A0A3Q2GQ60"/>
<feature type="domain" description="C2H2-type" evidence="13">
    <location>
        <begin position="452"/>
        <end position="479"/>
    </location>
</feature>
<dbReference type="SUPFAM" id="SSF57667">
    <property type="entry name" value="beta-beta-alpha zinc fingers"/>
    <property type="match status" value="4"/>
</dbReference>
<proteinExistence type="inferred from homology"/>
<dbReference type="FunFam" id="3.30.160.60:FF:000912">
    <property type="entry name" value="Zinc finger protein 660"/>
    <property type="match status" value="1"/>
</dbReference>
<dbReference type="PANTHER" id="PTHR24388">
    <property type="entry name" value="ZINC FINGER PROTEIN"/>
    <property type="match status" value="1"/>
</dbReference>
<evidence type="ECO:0000256" key="9">
    <source>
        <dbReference type="ARBA" id="ARBA00023163"/>
    </source>
</evidence>
<dbReference type="SMART" id="SM00355">
    <property type="entry name" value="ZnF_C2H2"/>
    <property type="match status" value="10"/>
</dbReference>
<evidence type="ECO:0000256" key="8">
    <source>
        <dbReference type="ARBA" id="ARBA00023125"/>
    </source>
</evidence>
<dbReference type="PROSITE" id="PS50157">
    <property type="entry name" value="ZINC_FINGER_C2H2_2"/>
    <property type="match status" value="8"/>
</dbReference>
<dbReference type="RefSeq" id="XP_015226408.1">
    <property type="nucleotide sequence ID" value="XM_015370922.1"/>
</dbReference>
<dbReference type="FunFam" id="3.30.160.60:FF:000446">
    <property type="entry name" value="Zinc finger protein"/>
    <property type="match status" value="2"/>
</dbReference>
<evidence type="ECO:0000256" key="5">
    <source>
        <dbReference type="ARBA" id="ARBA00022771"/>
    </source>
</evidence>
<evidence type="ECO:0000313" key="14">
    <source>
        <dbReference type="Ensembl" id="ENSCVAP00000031555.1"/>
    </source>
</evidence>
<feature type="domain" description="C2H2-type" evidence="13">
    <location>
        <begin position="424"/>
        <end position="451"/>
    </location>
</feature>
<dbReference type="GO" id="GO:0005634">
    <property type="term" value="C:nucleus"/>
    <property type="evidence" value="ECO:0007669"/>
    <property type="project" value="UniProtKB-SubCell"/>
</dbReference>
<dbReference type="Gene3D" id="3.30.160.60">
    <property type="entry name" value="Classic Zinc Finger"/>
    <property type="match status" value="7"/>
</dbReference>
<keyword evidence="10" id="KW-0539">Nucleus</keyword>
<dbReference type="PANTHER" id="PTHR24388:SF54">
    <property type="entry name" value="PROTEIN ESCARGOT"/>
    <property type="match status" value="1"/>
</dbReference>
<dbReference type="GO" id="GO:0032502">
    <property type="term" value="P:developmental process"/>
    <property type="evidence" value="ECO:0007669"/>
    <property type="project" value="UniProtKB-ARBA"/>
</dbReference>
<keyword evidence="15" id="KW-1185">Reference proteome</keyword>
<feature type="region of interest" description="Disordered" evidence="12">
    <location>
        <begin position="69"/>
        <end position="108"/>
    </location>
</feature>
<sequence>MKEGSAEPSKADSLRGFVTERLAAASREILAAVETVVTAYEEEASGLRLEILWQRRQLELLQGTVTVGTEGLPTNRSHGDGLKGQDPTASSSSFSHQSQSDGRKSGSEAQDTIDLSICILNDSKISFLSKNAVKKCPLVSLKCPQGLQWMDFLNLLRSAVPQLAADDQPFDILMLDKKRRLQPLTPEIIRNVRSTGLRKPTLYIRLKTQEEAQKEVPGLQTENSSAMLVCEEVNRLQETRTTFQQHIETEDDRLTMSGEEDSAAEMEARAVDGNEGDIRDANSSWRRDVTNEDEETKVSKLINEGVHHFNGVWVKTENSADFSCKVCKAAEKSEVALVKHAWRHSEEAGSVCGVCGASVQVLKDHLQSEHRTDEGPNCGLAVLHLNEDLKGQPVELTHPPEDNHSSFLSELPSEDSQELQESCHRCPTCQKVFELEARLKAHCRTHSTCKTYLCGVCGKFLSSNRALSRHKMTHSGERPHRCKICKRGFKLVTTLKQHEKIHADRERPYLCDVCCKMFLTSKQLLIHMRTHTDEKPYHCNRCGKGFTTRGPLTIHMRVHTGETPYRCPHCGWSFKRKTHLDDHVTIHTGAKPYVCGICGKTCARRTYLTVHMRTHNGERPYKCSLCEKAFTQSHCLKTHMKSHKGAEAAL</sequence>
<reference evidence="14" key="2">
    <citation type="submission" date="2025-09" db="UniProtKB">
        <authorList>
            <consortium name="Ensembl"/>
        </authorList>
    </citation>
    <scope>IDENTIFICATION</scope>
</reference>
<feature type="domain" description="C2H2-type" evidence="13">
    <location>
        <begin position="509"/>
        <end position="536"/>
    </location>
</feature>
<dbReference type="GeneID" id="107082313"/>
<evidence type="ECO:0000256" key="3">
    <source>
        <dbReference type="ARBA" id="ARBA00022723"/>
    </source>
</evidence>
<comment type="similarity">
    <text evidence="2">Belongs to the krueppel C2H2-type zinc-finger protein family.</text>
</comment>
<dbReference type="KEGG" id="cvg:107082313"/>
<evidence type="ECO:0000256" key="2">
    <source>
        <dbReference type="ARBA" id="ARBA00006991"/>
    </source>
</evidence>
<evidence type="ECO:0000256" key="10">
    <source>
        <dbReference type="ARBA" id="ARBA00023242"/>
    </source>
</evidence>
<feature type="domain" description="C2H2-type" evidence="13">
    <location>
        <begin position="480"/>
        <end position="507"/>
    </location>
</feature>
<keyword evidence="3" id="KW-0479">Metal-binding</keyword>
<protein>
    <submittedName>
        <fullName evidence="14">Zinc finger protein 239-like</fullName>
    </submittedName>
</protein>
<dbReference type="OrthoDB" id="6077919at2759"/>
<accession>A0A3Q2GQ60</accession>
<evidence type="ECO:0000256" key="4">
    <source>
        <dbReference type="ARBA" id="ARBA00022737"/>
    </source>
</evidence>
<dbReference type="Proteomes" id="UP000265020">
    <property type="component" value="Unassembled WGS sequence"/>
</dbReference>
<feature type="region of interest" description="Disordered" evidence="12">
    <location>
        <begin position="392"/>
        <end position="411"/>
    </location>
</feature>
<keyword evidence="8" id="KW-0238">DNA-binding</keyword>
<feature type="compositionally biased region" description="Low complexity" evidence="12">
    <location>
        <begin position="90"/>
        <end position="100"/>
    </location>
</feature>
<dbReference type="Pfam" id="PF00096">
    <property type="entry name" value="zf-C2H2"/>
    <property type="match status" value="5"/>
</dbReference>
<keyword evidence="4" id="KW-0677">Repeat</keyword>
<keyword evidence="5 11" id="KW-0863">Zinc-finger</keyword>
<feature type="domain" description="C2H2-type" evidence="13">
    <location>
        <begin position="565"/>
        <end position="592"/>
    </location>
</feature>
<dbReference type="GeneTree" id="ENSGT00940000164868"/>
<dbReference type="FunFam" id="3.30.160.60:FF:000202">
    <property type="entry name" value="Zinc finger protein 574"/>
    <property type="match status" value="1"/>
</dbReference>
<feature type="domain" description="C2H2-type" evidence="13">
    <location>
        <begin position="537"/>
        <end position="564"/>
    </location>
</feature>
<name>A0A3Q2GQ60_CYPVA</name>
<feature type="domain" description="C2H2-type" evidence="13">
    <location>
        <begin position="621"/>
        <end position="648"/>
    </location>
</feature>
<feature type="domain" description="C2H2-type" evidence="13">
    <location>
        <begin position="593"/>
        <end position="620"/>
    </location>
</feature>
<dbReference type="GO" id="GO:0000981">
    <property type="term" value="F:DNA-binding transcription factor activity, RNA polymerase II-specific"/>
    <property type="evidence" value="ECO:0007669"/>
    <property type="project" value="TreeGrafter"/>
</dbReference>
<evidence type="ECO:0000256" key="12">
    <source>
        <dbReference type="SAM" id="MobiDB-lite"/>
    </source>
</evidence>
<comment type="subcellular location">
    <subcellularLocation>
        <location evidence="1">Nucleus</location>
    </subcellularLocation>
</comment>